<dbReference type="OrthoDB" id="1421090at2759"/>
<dbReference type="PANTHER" id="PTHR45661">
    <property type="entry name" value="SURFACE ANTIGEN"/>
    <property type="match status" value="1"/>
</dbReference>
<reference evidence="2" key="1">
    <citation type="journal article" date="2023" name="Commun. Biol.">
        <title>Genome analysis of Parmales, the sister group of diatoms, reveals the evolutionary specialization of diatoms from phago-mixotrophs to photoautotrophs.</title>
        <authorList>
            <person name="Ban H."/>
            <person name="Sato S."/>
            <person name="Yoshikawa S."/>
            <person name="Yamada K."/>
            <person name="Nakamura Y."/>
            <person name="Ichinomiya M."/>
            <person name="Sato N."/>
            <person name="Blanc-Mathieu R."/>
            <person name="Endo H."/>
            <person name="Kuwata A."/>
            <person name="Ogata H."/>
        </authorList>
    </citation>
    <scope>NUCLEOTIDE SEQUENCE [LARGE SCALE GENOMIC DNA]</scope>
    <source>
        <strain evidence="2">NIES 3701</strain>
    </source>
</reference>
<dbReference type="PANTHER" id="PTHR45661:SF3">
    <property type="entry name" value="IG-LIKE DOMAIN-CONTAINING PROTEIN"/>
    <property type="match status" value="1"/>
</dbReference>
<accession>A0A9W7E099</accession>
<organism evidence="1 2">
    <name type="scientific">Triparma strigata</name>
    <dbReference type="NCBI Taxonomy" id="1606541"/>
    <lineage>
        <taxon>Eukaryota</taxon>
        <taxon>Sar</taxon>
        <taxon>Stramenopiles</taxon>
        <taxon>Ochrophyta</taxon>
        <taxon>Bolidophyceae</taxon>
        <taxon>Parmales</taxon>
        <taxon>Triparmaceae</taxon>
        <taxon>Triparma</taxon>
    </lineage>
</organism>
<gene>
    <name evidence="1" type="ORF">TrST_g7533</name>
</gene>
<dbReference type="EMBL" id="BRXY01000066">
    <property type="protein sequence ID" value="GMH60605.1"/>
    <property type="molecule type" value="Genomic_DNA"/>
</dbReference>
<dbReference type="InterPro" id="IPR032675">
    <property type="entry name" value="LRR_dom_sf"/>
</dbReference>
<dbReference type="SUPFAM" id="SSF52058">
    <property type="entry name" value="L domain-like"/>
    <property type="match status" value="1"/>
</dbReference>
<dbReference type="InterPro" id="IPR026906">
    <property type="entry name" value="LRR_5"/>
</dbReference>
<name>A0A9W7E099_9STRA</name>
<protein>
    <submittedName>
        <fullName evidence="1">Uncharacterized protein</fullName>
    </submittedName>
</protein>
<evidence type="ECO:0000313" key="1">
    <source>
        <dbReference type="EMBL" id="GMH60605.1"/>
    </source>
</evidence>
<dbReference type="InterPro" id="IPR053139">
    <property type="entry name" value="Surface_bspA-like"/>
</dbReference>
<keyword evidence="2" id="KW-1185">Reference proteome</keyword>
<comment type="caution">
    <text evidence="1">The sequence shown here is derived from an EMBL/GenBank/DDBJ whole genome shotgun (WGS) entry which is preliminary data.</text>
</comment>
<sequence length="161" mass="17993">MAAMIVHEGSDVNHMQDRLQRDDVTQVVFLLNITKVGMYACYKATILVVVDIPEGVESIGQSAFAHCKSLTTVSFPTTLTTIKRCAFIGATKLDNVHLSHTKLQIVEEWAFYECSELKSMTIPSSLRRLGFLAFHPGSKLIPRSLQRGAIVDYLHSRSLRI</sequence>
<proteinExistence type="predicted"/>
<dbReference type="AlphaFoldDB" id="A0A9W7E099"/>
<dbReference type="Pfam" id="PF13306">
    <property type="entry name" value="LRR_5"/>
    <property type="match status" value="1"/>
</dbReference>
<evidence type="ECO:0000313" key="2">
    <source>
        <dbReference type="Proteomes" id="UP001165085"/>
    </source>
</evidence>
<dbReference type="Gene3D" id="3.80.10.10">
    <property type="entry name" value="Ribonuclease Inhibitor"/>
    <property type="match status" value="1"/>
</dbReference>
<dbReference type="Proteomes" id="UP001165085">
    <property type="component" value="Unassembled WGS sequence"/>
</dbReference>